<sequence>MILVLAKTVHVVLEDRKINGAVKLRNTEYYFRVDQQKIAEDLKPGTLAFSSDGQLVYVLEVIDDRTPEEEAAYTGVLTKIFDEDPAIKSGEKAIEQQKRSAFEKVVYTGIIVELVDKKFKRTDKNLKFKSSEKINDKISKGDIVPIILHTKDGRKEKLYVLVQRIIENASQKQRFMNTRRRPVSWLYKKTEKGYKKMKYADVVKEHKEVKKTKSPTMPKENRQSESVKKGKARDGADKEFNREVHDFVIRKRKD</sequence>
<evidence type="ECO:0000256" key="1">
    <source>
        <dbReference type="SAM" id="MobiDB-lite"/>
    </source>
</evidence>
<feature type="region of interest" description="Disordered" evidence="1">
    <location>
        <begin position="205"/>
        <end position="254"/>
    </location>
</feature>
<dbReference type="EMBL" id="JXKQ01000022">
    <property type="protein sequence ID" value="OJG41585.1"/>
    <property type="molecule type" value="Genomic_DNA"/>
</dbReference>
<dbReference type="AlphaFoldDB" id="A0A1L8TBA6"/>
<dbReference type="Proteomes" id="UP000182077">
    <property type="component" value="Unassembled WGS sequence"/>
</dbReference>
<reference evidence="2 3" key="1">
    <citation type="submission" date="2014-12" db="EMBL/GenBank/DDBJ databases">
        <title>Draft genome sequences of 29 type strains of Enterococci.</title>
        <authorList>
            <person name="Zhong Z."/>
            <person name="Sun Z."/>
            <person name="Liu W."/>
            <person name="Zhang W."/>
            <person name="Zhang H."/>
        </authorList>
    </citation>
    <scope>NUCLEOTIDE SEQUENCE [LARGE SCALE GENOMIC DNA]</scope>
    <source>
        <strain evidence="2 3">DSM 17122</strain>
    </source>
</reference>
<keyword evidence="3" id="KW-1185">Reference proteome</keyword>
<evidence type="ECO:0000313" key="2">
    <source>
        <dbReference type="EMBL" id="OJG41585.1"/>
    </source>
</evidence>
<protein>
    <submittedName>
        <fullName evidence="2">Uncharacterized protein</fullName>
    </submittedName>
</protein>
<proteinExistence type="predicted"/>
<accession>A0A1L8TBA6</accession>
<comment type="caution">
    <text evidence="2">The sequence shown here is derived from an EMBL/GenBank/DDBJ whole genome shotgun (WGS) entry which is preliminary data.</text>
</comment>
<evidence type="ECO:0000313" key="3">
    <source>
        <dbReference type="Proteomes" id="UP000182077"/>
    </source>
</evidence>
<gene>
    <name evidence="2" type="ORF">RV04_GL001178</name>
</gene>
<feature type="compositionally biased region" description="Basic and acidic residues" evidence="1">
    <location>
        <begin position="219"/>
        <end position="254"/>
    </location>
</feature>
<name>A0A1L8TBA6_9ENTE</name>
<organism evidence="2 3">
    <name type="scientific">Enterococcus hermanniensis</name>
    <dbReference type="NCBI Taxonomy" id="249189"/>
    <lineage>
        <taxon>Bacteria</taxon>
        <taxon>Bacillati</taxon>
        <taxon>Bacillota</taxon>
        <taxon>Bacilli</taxon>
        <taxon>Lactobacillales</taxon>
        <taxon>Enterococcaceae</taxon>
        <taxon>Enterococcus</taxon>
    </lineage>
</organism>